<dbReference type="AlphaFoldDB" id="A0A6C0H9F6"/>
<accession>A0A6C0H9F6</accession>
<reference evidence="1" key="1">
    <citation type="journal article" date="2020" name="Nature">
        <title>Giant virus diversity and host interactions through global metagenomics.</title>
        <authorList>
            <person name="Schulz F."/>
            <person name="Roux S."/>
            <person name="Paez-Espino D."/>
            <person name="Jungbluth S."/>
            <person name="Walsh D.A."/>
            <person name="Denef V.J."/>
            <person name="McMahon K.D."/>
            <person name="Konstantinidis K.T."/>
            <person name="Eloe-Fadrosh E.A."/>
            <person name="Kyrpides N.C."/>
            <person name="Woyke T."/>
        </authorList>
    </citation>
    <scope>NUCLEOTIDE SEQUENCE</scope>
    <source>
        <strain evidence="1">GVMAG-M-3300023179-82</strain>
    </source>
</reference>
<protein>
    <submittedName>
        <fullName evidence="1">Uncharacterized protein</fullName>
    </submittedName>
</protein>
<evidence type="ECO:0000313" key="1">
    <source>
        <dbReference type="EMBL" id="QHT76633.1"/>
    </source>
</evidence>
<organism evidence="1">
    <name type="scientific">viral metagenome</name>
    <dbReference type="NCBI Taxonomy" id="1070528"/>
    <lineage>
        <taxon>unclassified sequences</taxon>
        <taxon>metagenomes</taxon>
        <taxon>organismal metagenomes</taxon>
    </lineage>
</organism>
<dbReference type="EMBL" id="MN739899">
    <property type="protein sequence ID" value="QHT76633.1"/>
    <property type="molecule type" value="Genomic_DNA"/>
</dbReference>
<name>A0A6C0H9F6_9ZZZZ</name>
<sequence length="37" mass="4614">MIIYNLRTLFYNSKVFFSDYLNNNLWTYLLSFIMINK</sequence>
<proteinExistence type="predicted"/>